<sequence>MEASLHVPSDDDEQKTFVKVNLASSCNPPSTRGEYEQPKSES</sequence>
<name>A0A0A9EUW2_ARUDO</name>
<reference evidence="2" key="1">
    <citation type="submission" date="2014-09" db="EMBL/GenBank/DDBJ databases">
        <authorList>
            <person name="Magalhaes I.L.F."/>
            <person name="Oliveira U."/>
            <person name="Santos F.R."/>
            <person name="Vidigal T.H.D.A."/>
            <person name="Brescovit A.D."/>
            <person name="Santos A.J."/>
        </authorList>
    </citation>
    <scope>NUCLEOTIDE SEQUENCE</scope>
    <source>
        <tissue evidence="2">Shoot tissue taken approximately 20 cm above the soil surface</tissue>
    </source>
</reference>
<feature type="compositionally biased region" description="Basic and acidic residues" evidence="1">
    <location>
        <begin position="33"/>
        <end position="42"/>
    </location>
</feature>
<protein>
    <submittedName>
        <fullName evidence="2">Uncharacterized protein</fullName>
    </submittedName>
</protein>
<proteinExistence type="predicted"/>
<dbReference type="EMBL" id="GBRH01195102">
    <property type="protein sequence ID" value="JAE02794.1"/>
    <property type="molecule type" value="Transcribed_RNA"/>
</dbReference>
<reference evidence="2" key="2">
    <citation type="journal article" date="2015" name="Data Brief">
        <title>Shoot transcriptome of the giant reed, Arundo donax.</title>
        <authorList>
            <person name="Barrero R.A."/>
            <person name="Guerrero F.D."/>
            <person name="Moolhuijzen P."/>
            <person name="Goolsby J.A."/>
            <person name="Tidwell J."/>
            <person name="Bellgard S.E."/>
            <person name="Bellgard M.I."/>
        </authorList>
    </citation>
    <scope>NUCLEOTIDE SEQUENCE</scope>
    <source>
        <tissue evidence="2">Shoot tissue taken approximately 20 cm above the soil surface</tissue>
    </source>
</reference>
<dbReference type="AlphaFoldDB" id="A0A0A9EUW2"/>
<accession>A0A0A9EUW2</accession>
<feature type="region of interest" description="Disordered" evidence="1">
    <location>
        <begin position="21"/>
        <end position="42"/>
    </location>
</feature>
<evidence type="ECO:0000256" key="1">
    <source>
        <dbReference type="SAM" id="MobiDB-lite"/>
    </source>
</evidence>
<evidence type="ECO:0000313" key="2">
    <source>
        <dbReference type="EMBL" id="JAE02794.1"/>
    </source>
</evidence>
<organism evidence="2">
    <name type="scientific">Arundo donax</name>
    <name type="common">Giant reed</name>
    <name type="synonym">Donax arundinaceus</name>
    <dbReference type="NCBI Taxonomy" id="35708"/>
    <lineage>
        <taxon>Eukaryota</taxon>
        <taxon>Viridiplantae</taxon>
        <taxon>Streptophyta</taxon>
        <taxon>Embryophyta</taxon>
        <taxon>Tracheophyta</taxon>
        <taxon>Spermatophyta</taxon>
        <taxon>Magnoliopsida</taxon>
        <taxon>Liliopsida</taxon>
        <taxon>Poales</taxon>
        <taxon>Poaceae</taxon>
        <taxon>PACMAD clade</taxon>
        <taxon>Arundinoideae</taxon>
        <taxon>Arundineae</taxon>
        <taxon>Arundo</taxon>
    </lineage>
</organism>